<reference evidence="3" key="1">
    <citation type="journal article" date="2019" name="Int. J. Syst. Evol. Microbiol.">
        <title>The Global Catalogue of Microorganisms (GCM) 10K type strain sequencing project: providing services to taxonomists for standard genome sequencing and annotation.</title>
        <authorList>
            <consortium name="The Broad Institute Genomics Platform"/>
            <consortium name="The Broad Institute Genome Sequencing Center for Infectious Disease"/>
            <person name="Wu L."/>
            <person name="Ma J."/>
        </authorList>
    </citation>
    <scope>NUCLEOTIDE SEQUENCE [LARGE SCALE GENOMIC DNA]</scope>
    <source>
        <strain evidence="3">JCM 31486</strain>
    </source>
</reference>
<feature type="region of interest" description="Disordered" evidence="1">
    <location>
        <begin position="49"/>
        <end position="81"/>
    </location>
</feature>
<evidence type="ECO:0000313" key="3">
    <source>
        <dbReference type="Proteomes" id="UP001597045"/>
    </source>
</evidence>
<name>A0ABW3MEH7_9PSEU</name>
<protein>
    <submittedName>
        <fullName evidence="2">Uncharacterized protein</fullName>
    </submittedName>
</protein>
<evidence type="ECO:0000256" key="1">
    <source>
        <dbReference type="SAM" id="MobiDB-lite"/>
    </source>
</evidence>
<accession>A0ABW3MEH7</accession>
<feature type="compositionally biased region" description="Low complexity" evidence="1">
    <location>
        <begin position="22"/>
        <end position="35"/>
    </location>
</feature>
<feature type="compositionally biased region" description="Low complexity" evidence="1">
    <location>
        <begin position="58"/>
        <end position="73"/>
    </location>
</feature>
<evidence type="ECO:0000313" key="2">
    <source>
        <dbReference type="EMBL" id="MFD1048686.1"/>
    </source>
</evidence>
<dbReference type="Proteomes" id="UP001597045">
    <property type="component" value="Unassembled WGS sequence"/>
</dbReference>
<feature type="non-terminal residue" evidence="2">
    <location>
        <position position="81"/>
    </location>
</feature>
<proteinExistence type="predicted"/>
<sequence length="81" mass="8808">MVEFLRRNCRSVTFPSVVSNGSHRSTSRSSSSSRSATDFIPRWCFASSSEARSGSVAPSRTSQSLSTSPSWSRIANSVSSW</sequence>
<comment type="caution">
    <text evidence="2">The sequence shown here is derived from an EMBL/GenBank/DDBJ whole genome shotgun (WGS) entry which is preliminary data.</text>
</comment>
<feature type="region of interest" description="Disordered" evidence="1">
    <location>
        <begin position="15"/>
        <end position="36"/>
    </location>
</feature>
<organism evidence="2 3">
    <name type="scientific">Kibdelosporangium lantanae</name>
    <dbReference type="NCBI Taxonomy" id="1497396"/>
    <lineage>
        <taxon>Bacteria</taxon>
        <taxon>Bacillati</taxon>
        <taxon>Actinomycetota</taxon>
        <taxon>Actinomycetes</taxon>
        <taxon>Pseudonocardiales</taxon>
        <taxon>Pseudonocardiaceae</taxon>
        <taxon>Kibdelosporangium</taxon>
    </lineage>
</organism>
<dbReference type="EMBL" id="JBHTIS010001739">
    <property type="protein sequence ID" value="MFD1048686.1"/>
    <property type="molecule type" value="Genomic_DNA"/>
</dbReference>
<gene>
    <name evidence="2" type="ORF">ACFQ1S_25730</name>
</gene>
<keyword evidence="3" id="KW-1185">Reference proteome</keyword>